<dbReference type="AlphaFoldDB" id="U6B5R4"/>
<gene>
    <name evidence="7" type="primary">artI</name>
    <name evidence="7" type="ORF">lam_844</name>
</gene>
<dbReference type="EMBL" id="CP006604">
    <property type="protein sequence ID" value="AHA28183.1"/>
    <property type="molecule type" value="Genomic_DNA"/>
</dbReference>
<dbReference type="RefSeq" id="WP_007557124.1">
    <property type="nucleotide sequence ID" value="NC_022793.1"/>
</dbReference>
<dbReference type="Gene3D" id="3.40.190.10">
    <property type="entry name" value="Periplasmic binding protein-like II"/>
    <property type="match status" value="2"/>
</dbReference>
<comment type="subcellular location">
    <subcellularLocation>
        <location evidence="1">Periplasm</location>
    </subcellularLocation>
</comment>
<feature type="domain" description="Solute-binding protein family 3/N-terminal" evidence="6">
    <location>
        <begin position="48"/>
        <end position="270"/>
    </location>
</feature>
<dbReference type="Proteomes" id="UP000017862">
    <property type="component" value="Chromosome"/>
</dbReference>
<dbReference type="Pfam" id="PF00497">
    <property type="entry name" value="SBP_bac_3"/>
    <property type="match status" value="1"/>
</dbReference>
<dbReference type="SMART" id="SM00062">
    <property type="entry name" value="PBPb"/>
    <property type="match status" value="1"/>
</dbReference>
<evidence type="ECO:0000259" key="6">
    <source>
        <dbReference type="SMART" id="SM00062"/>
    </source>
</evidence>
<accession>U6B5R4</accession>
<dbReference type="PROSITE" id="PS01039">
    <property type="entry name" value="SBP_BACTERIAL_3"/>
    <property type="match status" value="1"/>
</dbReference>
<proteinExistence type="inferred from homology"/>
<dbReference type="SUPFAM" id="SSF53850">
    <property type="entry name" value="Periplasmic binding protein-like II"/>
    <property type="match status" value="1"/>
</dbReference>
<dbReference type="KEGG" id="lar:lam_844"/>
<evidence type="ECO:0000256" key="5">
    <source>
        <dbReference type="SAM" id="Phobius"/>
    </source>
</evidence>
<evidence type="ECO:0000256" key="4">
    <source>
        <dbReference type="RuleBase" id="RU003744"/>
    </source>
</evidence>
<keyword evidence="5" id="KW-1133">Transmembrane helix</keyword>
<dbReference type="PATRIC" id="fig|1261131.3.peg.814"/>
<protein>
    <submittedName>
        <fullName evidence="7">ABC-type amino acid transport system, periplasmic component</fullName>
    </submittedName>
</protein>
<dbReference type="STRING" id="1261131.lam_844"/>
<dbReference type="eggNOG" id="COG0834">
    <property type="taxonomic scope" value="Bacteria"/>
</dbReference>
<dbReference type="InterPro" id="IPR001638">
    <property type="entry name" value="Solute-binding_3/MltF_N"/>
</dbReference>
<evidence type="ECO:0000313" key="8">
    <source>
        <dbReference type="Proteomes" id="UP000017862"/>
    </source>
</evidence>
<dbReference type="PANTHER" id="PTHR35936">
    <property type="entry name" value="MEMBRANE-BOUND LYTIC MUREIN TRANSGLYCOSYLASE F"/>
    <property type="match status" value="1"/>
</dbReference>
<evidence type="ECO:0000256" key="1">
    <source>
        <dbReference type="ARBA" id="ARBA00004418"/>
    </source>
</evidence>
<keyword evidence="5" id="KW-0472">Membrane</keyword>
<evidence type="ECO:0000256" key="3">
    <source>
        <dbReference type="ARBA" id="ARBA00022729"/>
    </source>
</evidence>
<comment type="similarity">
    <text evidence="2 4">Belongs to the bacterial solute-binding protein 3 family.</text>
</comment>
<keyword evidence="5" id="KW-0812">Transmembrane</keyword>
<reference evidence="7 8" key="1">
    <citation type="journal article" date="2014" name="Mol. Plant Microbe Interact.">
        <title>The complete genome sequence of Candidatus Liberibacter americanus, associated with citrus Huanglongbing.</title>
        <authorList>
            <person name="Wulff N.A."/>
            <person name="Zhang S."/>
            <person name="Setubal J.C."/>
            <person name="Almeida N.F."/>
            <person name="Martins E.C."/>
            <person name="Harakava R."/>
            <person name="Kumar D."/>
            <person name="Rangel L.T."/>
            <person name="Foissac X."/>
            <person name="Bove J."/>
            <person name="Gabriel D.W."/>
        </authorList>
    </citation>
    <scope>NUCLEOTIDE SEQUENCE [LARGE SCALE GENOMIC DNA]</scope>
    <source>
        <strain evidence="7 8">Sao Paulo</strain>
    </source>
</reference>
<dbReference type="SMR" id="U6B5R4"/>
<keyword evidence="8" id="KW-1185">Reference proteome</keyword>
<dbReference type="InterPro" id="IPR018313">
    <property type="entry name" value="SBP_3_CS"/>
</dbReference>
<keyword evidence="3" id="KW-0732">Signal</keyword>
<dbReference type="HOGENOM" id="CLU_019602_18_5_5"/>
<dbReference type="GO" id="GO:0042597">
    <property type="term" value="C:periplasmic space"/>
    <property type="evidence" value="ECO:0007669"/>
    <property type="project" value="UniProtKB-SubCell"/>
</dbReference>
<evidence type="ECO:0000256" key="2">
    <source>
        <dbReference type="ARBA" id="ARBA00010333"/>
    </source>
</evidence>
<feature type="transmembrane region" description="Helical" evidence="5">
    <location>
        <begin position="16"/>
        <end position="35"/>
    </location>
</feature>
<sequence length="280" mass="32681">MYYFCCRLKQLFLSKYKYVVLTISFVTFIAFLFIYSNNESFNTNQKHILRIGTDGTYPPHSFHTDNGKGELMGFDIDLIREVAKRLNLEAKFFETRTDSLIFGIDTNRYDVLVNVAITEERKKIYNFSIPYLSNNLLLIVRNDEKNINSFNDIKGKKVAQILGTSLLKLAEKLKADLIYSDNFEQSLQLLFNKRTDATMVPENPFIYFTKNHRSKSNQFKIADSINEKWSIGFMISKKNDKLKKNIDKTLCEIISDGTYKKIFNRYFEKNDSPNIVNCTS</sequence>
<name>U6B5R4_9HYPH</name>
<organism evidence="7 8">
    <name type="scientific">Candidatus Liberibacter americanus str. Sao Paulo</name>
    <dbReference type="NCBI Taxonomy" id="1261131"/>
    <lineage>
        <taxon>Bacteria</taxon>
        <taxon>Pseudomonadati</taxon>
        <taxon>Pseudomonadota</taxon>
        <taxon>Alphaproteobacteria</taxon>
        <taxon>Hyphomicrobiales</taxon>
        <taxon>Rhizobiaceae</taxon>
        <taxon>Liberibacter</taxon>
    </lineage>
</organism>
<evidence type="ECO:0000313" key="7">
    <source>
        <dbReference type="EMBL" id="AHA28183.1"/>
    </source>
</evidence>
<dbReference type="PANTHER" id="PTHR35936:SF34">
    <property type="entry name" value="ABC TRANSPORTER EXTRACELLULAR-BINDING PROTEIN YCKB-RELATED"/>
    <property type="match status" value="1"/>
</dbReference>